<reference evidence="2 3" key="1">
    <citation type="submission" date="2024-07" db="EMBL/GenBank/DDBJ databases">
        <title>Chromosome-level genome assembly of the water stick insect Ranatra chinensis (Heteroptera: Nepidae).</title>
        <authorList>
            <person name="Liu X."/>
        </authorList>
    </citation>
    <scope>NUCLEOTIDE SEQUENCE [LARGE SCALE GENOMIC DNA]</scope>
    <source>
        <strain evidence="2">Cailab_2021Rc</strain>
        <tissue evidence="2">Muscle</tissue>
    </source>
</reference>
<evidence type="ECO:0000313" key="2">
    <source>
        <dbReference type="EMBL" id="KAL1137811.1"/>
    </source>
</evidence>
<proteinExistence type="predicted"/>
<gene>
    <name evidence="2" type="ORF">AAG570_009507</name>
</gene>
<dbReference type="Proteomes" id="UP001558652">
    <property type="component" value="Unassembled WGS sequence"/>
</dbReference>
<evidence type="ECO:0000313" key="3">
    <source>
        <dbReference type="Proteomes" id="UP001558652"/>
    </source>
</evidence>
<protein>
    <submittedName>
        <fullName evidence="2">Uncharacterized protein</fullName>
    </submittedName>
</protein>
<evidence type="ECO:0000256" key="1">
    <source>
        <dbReference type="SAM" id="MobiDB-lite"/>
    </source>
</evidence>
<name>A0ABD0YPU9_9HEMI</name>
<accession>A0ABD0YPU9</accession>
<feature type="compositionally biased region" description="Basic and acidic residues" evidence="1">
    <location>
        <begin position="153"/>
        <end position="190"/>
    </location>
</feature>
<organism evidence="2 3">
    <name type="scientific">Ranatra chinensis</name>
    <dbReference type="NCBI Taxonomy" id="642074"/>
    <lineage>
        <taxon>Eukaryota</taxon>
        <taxon>Metazoa</taxon>
        <taxon>Ecdysozoa</taxon>
        <taxon>Arthropoda</taxon>
        <taxon>Hexapoda</taxon>
        <taxon>Insecta</taxon>
        <taxon>Pterygota</taxon>
        <taxon>Neoptera</taxon>
        <taxon>Paraneoptera</taxon>
        <taxon>Hemiptera</taxon>
        <taxon>Heteroptera</taxon>
        <taxon>Panheteroptera</taxon>
        <taxon>Nepomorpha</taxon>
        <taxon>Nepidae</taxon>
        <taxon>Ranatrinae</taxon>
        <taxon>Ranatra</taxon>
    </lineage>
</organism>
<keyword evidence="3" id="KW-1185">Reference proteome</keyword>
<dbReference type="AlphaFoldDB" id="A0ABD0YPU9"/>
<sequence>MAARLAETTRPNSPSTVCGCPDNRRPSNFYDLGRTLGEGESLNSIPNSKCFGTLTPYYQNKKQETTEIVDRMYSAFSDAIAGLGYLRLLLRRGPGSIAIRVQTNYPAGGSALSLHSVHAGSGYPNFLGLKVTGSPGGCGRVAEFPSVQGPADRSLKSDQLVRRQRDWGNRQREDGSGRERRQGSRIIRTERRTKKKKLKEEENKEKKAEDRNADWTARHFQSQSTGLLLSIKTTARRRQWQALPTSGTMGGSHTVPFDPQVANFFLDHSSSSLTRRFAHAQYDVTSVLSRAPLTPETATQQKYDKFTMRKVILT</sequence>
<feature type="compositionally biased region" description="Basic and acidic residues" evidence="1">
    <location>
        <begin position="198"/>
        <end position="212"/>
    </location>
</feature>
<comment type="caution">
    <text evidence="2">The sequence shown here is derived from an EMBL/GenBank/DDBJ whole genome shotgun (WGS) entry which is preliminary data.</text>
</comment>
<dbReference type="EMBL" id="JBFDAA010000004">
    <property type="protein sequence ID" value="KAL1137811.1"/>
    <property type="molecule type" value="Genomic_DNA"/>
</dbReference>
<feature type="region of interest" description="Disordered" evidence="1">
    <location>
        <begin position="143"/>
        <end position="212"/>
    </location>
</feature>